<evidence type="ECO:0000256" key="7">
    <source>
        <dbReference type="ARBA" id="ARBA00022679"/>
    </source>
</evidence>
<dbReference type="InterPro" id="IPR007895">
    <property type="entry name" value="MASE1"/>
</dbReference>
<dbReference type="InterPro" id="IPR001789">
    <property type="entry name" value="Sig_transdc_resp-reg_receiver"/>
</dbReference>
<dbReference type="InterPro" id="IPR013767">
    <property type="entry name" value="PAS_fold"/>
</dbReference>
<evidence type="ECO:0000259" key="20">
    <source>
        <dbReference type="PROSITE" id="PS50112"/>
    </source>
</evidence>
<proteinExistence type="predicted"/>
<name>A0A075V1P8_9PSEU</name>
<sequence length="1056" mass="113377">MRTSGHNAIGSRRTAQGAARWVALVAGVACAYFLTARLGLGLALVRGQVTPLWPPTGIALASLLIFGRSMWPGILLGSFAVNILLGPSTPAVIGIAIGATAAPLLAATVLAKSGFDPALRRLRDVNALVLLGAFGGMLVSATVGSALLLMTGAVSSSEFWLTWSVWWTGDAMGVLVVTPVFLAFRAFWRHPALTIASAKRVEAAALIVGTVVLSLGVARGVVPLPLVFFPTLIWSAWRFGLVVVAPSTLIVSIGTTAAAAAGLPPFAGLTVFTQMLVLQVINGSMALSALLLAVAAAERRQALDAATQARSELELRVRDRTAALASTVTRLERSESLLSEAQRVGHVGSWERDLTSGVIVWSDEMFRLYGLPPGTTITYTKFLDHVHPDDRAAVTASNERALRDHQPVEMDHRIIWPDGTVHWLHRRGRIVLDEHGEAVKMVGIAQDVTAGKIAEETLSRSQQRTRILLDAVTDAIVGVDLSGRIQLVNDRTQELFGHLEHDLLGRPVETLIPERFRADHERYRRDYQENPEVRTMGAGLELHGLRADGSEFPAEVALRPLKIAHNNKEQTLIVAAIRDITDRRRAEIANRELQEARDRRRQALEINDNVVQGLTASIYALDCDDHARAARTLRSTLGTARQMMRDLLTENREIKPGDLVRAAPASLPPIRQPRDSLVPTADGKRGGARLAIADDSPDVRLALRALLETLSGVEIVGEAADGAEAVRLAENTQPDAMLLDLAMPVMDGLEALPLVRSASPATKIIVMTGYGREHIAKQALNLGAAAFVEKGGSSQSFASIITSLLTGVVSSSSGFTDDDEVGDATRPIGRAGDHQAELIAIIVHELRNPITALGSITHLLMERHDQLPSATVRELLTSMTRSLRQIDRLLRTFTDLGTMGAGNLELLLEPTDIGDLVYAVLSEHSELTKHHPVHVDLAAAVSAGIDPFRIRQVISNLLSNAVKFSEPGSPITIRVATALDGVEIAVTDKGTGIPADKRDRLFGKFERLGSTVSGVGIGLHISREIARAHGGDIILADSGPEGSTFVLKLPDLLAIE</sequence>
<keyword evidence="12 17" id="KW-1133">Transmembrane helix</keyword>
<dbReference type="InterPro" id="IPR004358">
    <property type="entry name" value="Sig_transdc_His_kin-like_C"/>
</dbReference>
<dbReference type="eggNOG" id="COG2197">
    <property type="taxonomic scope" value="Bacteria"/>
</dbReference>
<dbReference type="GO" id="GO:0005886">
    <property type="term" value="C:plasma membrane"/>
    <property type="evidence" value="ECO:0007669"/>
    <property type="project" value="UniProtKB-SubCell"/>
</dbReference>
<evidence type="ECO:0000259" key="19">
    <source>
        <dbReference type="PROSITE" id="PS50110"/>
    </source>
</evidence>
<feature type="transmembrane region" description="Helical" evidence="17">
    <location>
        <begin position="275"/>
        <end position="297"/>
    </location>
</feature>
<feature type="transmembrane region" description="Helical" evidence="17">
    <location>
        <begin position="205"/>
        <end position="233"/>
    </location>
</feature>
<reference evidence="22 23" key="1">
    <citation type="journal article" date="2014" name="J. Biotechnol.">
        <title>Complete genome sequence of the actinobacterium Amycolatopsis japonica MG417-CF17(T) (=DSM 44213T) producing (S,S)-N,N'-ethylenediaminedisuccinic acid.</title>
        <authorList>
            <person name="Stegmann E."/>
            <person name="Albersmeier A."/>
            <person name="Spohn M."/>
            <person name="Gert H."/>
            <person name="Weber T."/>
            <person name="Wohlleben W."/>
            <person name="Kalinowski J."/>
            <person name="Ruckert C."/>
        </authorList>
    </citation>
    <scope>NUCLEOTIDE SEQUENCE [LARGE SCALE GENOMIC DNA]</scope>
    <source>
        <strain evidence="23">MG417-CF17 (DSM 44213)</strain>
    </source>
</reference>
<dbReference type="RefSeq" id="WP_084098369.1">
    <property type="nucleotide sequence ID" value="NZ_CP008953.1"/>
</dbReference>
<evidence type="ECO:0000256" key="2">
    <source>
        <dbReference type="ARBA" id="ARBA00004429"/>
    </source>
</evidence>
<feature type="domain" description="PAC" evidence="21">
    <location>
        <begin position="408"/>
        <end position="460"/>
    </location>
</feature>
<dbReference type="InterPro" id="IPR005467">
    <property type="entry name" value="His_kinase_dom"/>
</dbReference>
<keyword evidence="9" id="KW-0677">Repeat</keyword>
<feature type="transmembrane region" description="Helical" evidence="17">
    <location>
        <begin position="127"/>
        <end position="153"/>
    </location>
</feature>
<evidence type="ECO:0000256" key="17">
    <source>
        <dbReference type="SAM" id="Phobius"/>
    </source>
</evidence>
<keyword evidence="11" id="KW-0418">Kinase</keyword>
<dbReference type="InterPro" id="IPR000700">
    <property type="entry name" value="PAS-assoc_C"/>
</dbReference>
<dbReference type="FunFam" id="2.10.70.100:FF:000001">
    <property type="entry name" value="Sensory transduction histidine kinase"/>
    <property type="match status" value="1"/>
</dbReference>
<dbReference type="Pfam" id="PF08447">
    <property type="entry name" value="PAS_3"/>
    <property type="match status" value="1"/>
</dbReference>
<evidence type="ECO:0000256" key="13">
    <source>
        <dbReference type="ARBA" id="ARBA00023012"/>
    </source>
</evidence>
<dbReference type="InterPro" id="IPR003594">
    <property type="entry name" value="HATPase_dom"/>
</dbReference>
<dbReference type="InterPro" id="IPR035965">
    <property type="entry name" value="PAS-like_dom_sf"/>
</dbReference>
<dbReference type="Pfam" id="PF02518">
    <property type="entry name" value="HATPase_c"/>
    <property type="match status" value="1"/>
</dbReference>
<protein>
    <recommendedName>
        <fullName evidence="3">histidine kinase</fullName>
        <ecNumber evidence="3">2.7.13.3</ecNumber>
    </recommendedName>
</protein>
<dbReference type="SMART" id="SM00388">
    <property type="entry name" value="HisKA"/>
    <property type="match status" value="1"/>
</dbReference>
<dbReference type="KEGG" id="aja:AJAP_28455"/>
<evidence type="ECO:0000256" key="5">
    <source>
        <dbReference type="ARBA" id="ARBA00022519"/>
    </source>
</evidence>
<keyword evidence="5" id="KW-0997">Cell inner membrane</keyword>
<dbReference type="Proteomes" id="UP000028492">
    <property type="component" value="Chromosome"/>
</dbReference>
<dbReference type="HOGENOM" id="CLU_010428_0_0_11"/>
<dbReference type="GO" id="GO:0000155">
    <property type="term" value="F:phosphorelay sensor kinase activity"/>
    <property type="evidence" value="ECO:0007669"/>
    <property type="project" value="InterPro"/>
</dbReference>
<evidence type="ECO:0000313" key="22">
    <source>
        <dbReference type="EMBL" id="AIG78529.1"/>
    </source>
</evidence>
<dbReference type="InterPro" id="IPR036890">
    <property type="entry name" value="HATPase_C_sf"/>
</dbReference>
<dbReference type="SUPFAM" id="SSF52172">
    <property type="entry name" value="CheY-like"/>
    <property type="match status" value="1"/>
</dbReference>
<feature type="transmembrane region" description="Helical" evidence="17">
    <location>
        <begin position="21"/>
        <end position="45"/>
    </location>
</feature>
<dbReference type="SUPFAM" id="SSF55874">
    <property type="entry name" value="ATPase domain of HSP90 chaperone/DNA topoisomerase II/histidine kinase"/>
    <property type="match status" value="1"/>
</dbReference>
<dbReference type="InterPro" id="IPR036097">
    <property type="entry name" value="HisK_dim/P_sf"/>
</dbReference>
<evidence type="ECO:0000256" key="8">
    <source>
        <dbReference type="ARBA" id="ARBA00022692"/>
    </source>
</evidence>
<dbReference type="Pfam" id="PF00512">
    <property type="entry name" value="HisKA"/>
    <property type="match status" value="1"/>
</dbReference>
<gene>
    <name evidence="22" type="ORF">AJAP_28455</name>
</gene>
<comment type="subcellular location">
    <subcellularLocation>
        <location evidence="2">Cell inner membrane</location>
        <topology evidence="2">Multi-pass membrane protein</topology>
    </subcellularLocation>
</comment>
<dbReference type="GO" id="GO:0006355">
    <property type="term" value="P:regulation of DNA-templated transcription"/>
    <property type="evidence" value="ECO:0007669"/>
    <property type="project" value="InterPro"/>
</dbReference>
<dbReference type="EC" id="2.7.13.3" evidence="3"/>
<organism evidence="22 23">
    <name type="scientific">Amycolatopsis japonica</name>
    <dbReference type="NCBI Taxonomy" id="208439"/>
    <lineage>
        <taxon>Bacteria</taxon>
        <taxon>Bacillati</taxon>
        <taxon>Actinomycetota</taxon>
        <taxon>Actinomycetes</taxon>
        <taxon>Pseudonocardiales</taxon>
        <taxon>Pseudonocardiaceae</taxon>
        <taxon>Amycolatopsis</taxon>
        <taxon>Amycolatopsis japonica group</taxon>
    </lineage>
</organism>
<dbReference type="Pfam" id="PF05231">
    <property type="entry name" value="MASE1"/>
    <property type="match status" value="1"/>
</dbReference>
<dbReference type="PRINTS" id="PR00344">
    <property type="entry name" value="BCTRLSENSOR"/>
</dbReference>
<dbReference type="NCBIfam" id="TIGR00229">
    <property type="entry name" value="sensory_box"/>
    <property type="match status" value="2"/>
</dbReference>
<dbReference type="CDD" id="cd00082">
    <property type="entry name" value="HisKA"/>
    <property type="match status" value="1"/>
</dbReference>
<dbReference type="SMART" id="SM00091">
    <property type="entry name" value="PAS"/>
    <property type="match status" value="2"/>
</dbReference>
<feature type="region of interest" description="Disordered" evidence="16">
    <location>
        <begin position="664"/>
        <end position="683"/>
    </location>
</feature>
<keyword evidence="23" id="KW-1185">Reference proteome</keyword>
<evidence type="ECO:0000256" key="4">
    <source>
        <dbReference type="ARBA" id="ARBA00022475"/>
    </source>
</evidence>
<evidence type="ECO:0000256" key="10">
    <source>
        <dbReference type="ARBA" id="ARBA00022741"/>
    </source>
</evidence>
<evidence type="ECO:0000256" key="16">
    <source>
        <dbReference type="SAM" id="MobiDB-lite"/>
    </source>
</evidence>
<keyword evidence="14 17" id="KW-0472">Membrane</keyword>
<feature type="domain" description="Histidine kinase" evidence="18">
    <location>
        <begin position="841"/>
        <end position="1053"/>
    </location>
</feature>
<evidence type="ECO:0000256" key="11">
    <source>
        <dbReference type="ARBA" id="ARBA00022777"/>
    </source>
</evidence>
<dbReference type="Gene3D" id="3.30.450.20">
    <property type="entry name" value="PAS domain"/>
    <property type="match status" value="2"/>
</dbReference>
<dbReference type="InterPro" id="IPR003661">
    <property type="entry name" value="HisK_dim/P_dom"/>
</dbReference>
<feature type="domain" description="PAC" evidence="21">
    <location>
        <begin position="538"/>
        <end position="592"/>
    </location>
</feature>
<evidence type="ECO:0000259" key="21">
    <source>
        <dbReference type="PROSITE" id="PS50113"/>
    </source>
</evidence>
<feature type="modified residue" description="4-aspartylphosphate" evidence="15">
    <location>
        <position position="740"/>
    </location>
</feature>
<dbReference type="PROSITE" id="PS50112">
    <property type="entry name" value="PAS"/>
    <property type="match status" value="2"/>
</dbReference>
<dbReference type="CDD" id="cd17535">
    <property type="entry name" value="REC_NarL-like"/>
    <property type="match status" value="1"/>
</dbReference>
<dbReference type="eggNOG" id="COG2205">
    <property type="taxonomic scope" value="Bacteria"/>
</dbReference>
<evidence type="ECO:0000259" key="18">
    <source>
        <dbReference type="PROSITE" id="PS50109"/>
    </source>
</evidence>
<dbReference type="Gene3D" id="3.30.565.10">
    <property type="entry name" value="Histidine kinase-like ATPase, C-terminal domain"/>
    <property type="match status" value="1"/>
</dbReference>
<evidence type="ECO:0000256" key="12">
    <source>
        <dbReference type="ARBA" id="ARBA00022989"/>
    </source>
</evidence>
<feature type="transmembrane region" description="Helical" evidence="17">
    <location>
        <begin position="239"/>
        <end position="263"/>
    </location>
</feature>
<dbReference type="InterPro" id="IPR001610">
    <property type="entry name" value="PAC"/>
</dbReference>
<dbReference type="InterPro" id="IPR013655">
    <property type="entry name" value="PAS_fold_3"/>
</dbReference>
<feature type="domain" description="PAS" evidence="20">
    <location>
        <begin position="353"/>
        <end position="405"/>
    </location>
</feature>
<dbReference type="Gene3D" id="1.10.287.130">
    <property type="match status" value="1"/>
</dbReference>
<feature type="domain" description="PAS" evidence="20">
    <location>
        <begin position="461"/>
        <end position="530"/>
    </location>
</feature>
<dbReference type="eggNOG" id="COG4251">
    <property type="taxonomic scope" value="Bacteria"/>
</dbReference>
<feature type="transmembrane region" description="Helical" evidence="17">
    <location>
        <begin position="91"/>
        <end position="115"/>
    </location>
</feature>
<keyword evidence="10" id="KW-0547">Nucleotide-binding</keyword>
<evidence type="ECO:0000256" key="14">
    <source>
        <dbReference type="ARBA" id="ARBA00023136"/>
    </source>
</evidence>
<evidence type="ECO:0000256" key="15">
    <source>
        <dbReference type="PROSITE-ProRule" id="PRU00169"/>
    </source>
</evidence>
<dbReference type="Gene3D" id="3.40.50.2300">
    <property type="match status" value="1"/>
</dbReference>
<dbReference type="eggNOG" id="COG3447">
    <property type="taxonomic scope" value="Bacteria"/>
</dbReference>
<dbReference type="PROSITE" id="PS50109">
    <property type="entry name" value="HIS_KIN"/>
    <property type="match status" value="1"/>
</dbReference>
<keyword evidence="7" id="KW-0808">Transferase</keyword>
<evidence type="ECO:0000256" key="3">
    <source>
        <dbReference type="ARBA" id="ARBA00012438"/>
    </source>
</evidence>
<dbReference type="Gene3D" id="2.10.70.100">
    <property type="match status" value="1"/>
</dbReference>
<dbReference type="InterPro" id="IPR052162">
    <property type="entry name" value="Sensor_kinase/Photoreceptor"/>
</dbReference>
<evidence type="ECO:0000256" key="9">
    <source>
        <dbReference type="ARBA" id="ARBA00022737"/>
    </source>
</evidence>
<accession>A0A075V1P8</accession>
<dbReference type="SMART" id="SM00086">
    <property type="entry name" value="PAC"/>
    <property type="match status" value="2"/>
</dbReference>
<dbReference type="AlphaFoldDB" id="A0A075V1P8"/>
<keyword evidence="8 17" id="KW-0812">Transmembrane</keyword>
<keyword evidence="6 15" id="KW-0597">Phosphoprotein</keyword>
<keyword evidence="4" id="KW-1003">Cell membrane</keyword>
<dbReference type="PROSITE" id="PS50110">
    <property type="entry name" value="RESPONSE_REGULATORY"/>
    <property type="match status" value="1"/>
</dbReference>
<dbReference type="InterPro" id="IPR058245">
    <property type="entry name" value="NreC/VraR/RcsB-like_REC"/>
</dbReference>
<dbReference type="SMART" id="SM00448">
    <property type="entry name" value="REC"/>
    <property type="match status" value="1"/>
</dbReference>
<dbReference type="PANTHER" id="PTHR43304:SF1">
    <property type="entry name" value="PAC DOMAIN-CONTAINING PROTEIN"/>
    <property type="match status" value="1"/>
</dbReference>
<dbReference type="Pfam" id="PF00989">
    <property type="entry name" value="PAS"/>
    <property type="match status" value="1"/>
</dbReference>
<keyword evidence="13" id="KW-0902">Two-component regulatory system</keyword>
<dbReference type="SMART" id="SM00387">
    <property type="entry name" value="HATPase_c"/>
    <property type="match status" value="1"/>
</dbReference>
<dbReference type="CDD" id="cd00130">
    <property type="entry name" value="PAS"/>
    <property type="match status" value="2"/>
</dbReference>
<dbReference type="STRING" id="208439.AJAP_28455"/>
<dbReference type="Pfam" id="PF00072">
    <property type="entry name" value="Response_reg"/>
    <property type="match status" value="1"/>
</dbReference>
<feature type="transmembrane region" description="Helical" evidence="17">
    <location>
        <begin position="165"/>
        <end position="184"/>
    </location>
</feature>
<comment type="catalytic activity">
    <reaction evidence="1">
        <text>ATP + protein L-histidine = ADP + protein N-phospho-L-histidine.</text>
        <dbReference type="EC" id="2.7.13.3"/>
    </reaction>
</comment>
<evidence type="ECO:0000313" key="23">
    <source>
        <dbReference type="Proteomes" id="UP000028492"/>
    </source>
</evidence>
<dbReference type="SUPFAM" id="SSF47384">
    <property type="entry name" value="Homodimeric domain of signal transducing histidine kinase"/>
    <property type="match status" value="1"/>
</dbReference>
<dbReference type="InterPro" id="IPR011006">
    <property type="entry name" value="CheY-like_superfamily"/>
</dbReference>
<dbReference type="SUPFAM" id="SSF55785">
    <property type="entry name" value="PYP-like sensor domain (PAS domain)"/>
    <property type="match status" value="2"/>
</dbReference>
<evidence type="ECO:0000256" key="6">
    <source>
        <dbReference type="ARBA" id="ARBA00022553"/>
    </source>
</evidence>
<feature type="domain" description="Response regulatory" evidence="19">
    <location>
        <begin position="689"/>
        <end position="805"/>
    </location>
</feature>
<dbReference type="EMBL" id="CP008953">
    <property type="protein sequence ID" value="AIG78529.1"/>
    <property type="molecule type" value="Genomic_DNA"/>
</dbReference>
<dbReference type="PANTHER" id="PTHR43304">
    <property type="entry name" value="PHYTOCHROME-LIKE PROTEIN CPH1"/>
    <property type="match status" value="1"/>
</dbReference>
<dbReference type="InterPro" id="IPR000014">
    <property type="entry name" value="PAS"/>
</dbReference>
<evidence type="ECO:0000256" key="1">
    <source>
        <dbReference type="ARBA" id="ARBA00000085"/>
    </source>
</evidence>
<dbReference type="PROSITE" id="PS50113">
    <property type="entry name" value="PAC"/>
    <property type="match status" value="2"/>
</dbReference>
<dbReference type="GO" id="GO:0000166">
    <property type="term" value="F:nucleotide binding"/>
    <property type="evidence" value="ECO:0007669"/>
    <property type="project" value="UniProtKB-KW"/>
</dbReference>